<evidence type="ECO:0008006" key="4">
    <source>
        <dbReference type="Google" id="ProtNLM"/>
    </source>
</evidence>
<gene>
    <name evidence="2" type="ORF">HMPREF9699_00450</name>
</gene>
<accession>K1LPL4</accession>
<name>K1LPL4_9FLAO</name>
<dbReference type="OrthoDB" id="9768080at2"/>
<feature type="signal peptide" evidence="1">
    <location>
        <begin position="1"/>
        <end position="18"/>
    </location>
</feature>
<keyword evidence="1" id="KW-0732">Signal</keyword>
<keyword evidence="3" id="KW-1185">Reference proteome</keyword>
<reference evidence="2 3" key="1">
    <citation type="submission" date="2012-07" db="EMBL/GenBank/DDBJ databases">
        <title>The Genome Sequence of Bergeyella zoohelcum ATCC 43767.</title>
        <authorList>
            <consortium name="The Broad Institute Genome Sequencing Platform"/>
            <person name="Earl A."/>
            <person name="Ward D."/>
            <person name="Feldgarden M."/>
            <person name="Gevers D."/>
            <person name="Huys G."/>
            <person name="Walker B."/>
            <person name="Young S.K."/>
            <person name="Zeng Q."/>
            <person name="Gargeya S."/>
            <person name="Fitzgerald M."/>
            <person name="Haas B."/>
            <person name="Abouelleil A."/>
            <person name="Alvarado L."/>
            <person name="Arachchi H.M."/>
            <person name="Berlin A.M."/>
            <person name="Chapman S.B."/>
            <person name="Goldberg J."/>
            <person name="Griggs A."/>
            <person name="Gujja S."/>
            <person name="Hansen M."/>
            <person name="Howarth C."/>
            <person name="Imamovic A."/>
            <person name="Larimer J."/>
            <person name="McCowen C."/>
            <person name="Montmayeur A."/>
            <person name="Murphy C."/>
            <person name="Neiman D."/>
            <person name="Pearson M."/>
            <person name="Priest M."/>
            <person name="Roberts A."/>
            <person name="Saif S."/>
            <person name="Shea T."/>
            <person name="Sisk P."/>
            <person name="Sykes S."/>
            <person name="Wortman J."/>
            <person name="Nusbaum C."/>
            <person name="Birren B."/>
        </authorList>
    </citation>
    <scope>NUCLEOTIDE SEQUENCE [LARGE SCALE GENOMIC DNA]</scope>
    <source>
        <strain evidence="2 3">ATCC 43767</strain>
    </source>
</reference>
<dbReference type="HOGENOM" id="CLU_041653_1_0_10"/>
<sequence length="442" mass="50636">MKLFYVFPLMFSSMMVVAQGISEHDVPVIKNGENVSPLEKSTSKSLLSPERFSLRGYGAVNYYNYGRYDTDYSIKNKMDAERLNLYLEYKFNDQLSFKSEIEFEHGGTGVTMELDHQEEAGEIETELEKGGEVKIEQINVNYAFSKAFNIRAGRLKLYFNAAQNLDYPTTYFTTHRQEMENTILPLGWYENGIEFHGIVKDKWRYYATVTNGLDSSGFSSGQFIKNGYQQKFEMQNAESLAYMARLDYLFGSHKNTFVGVAGYFGNTNPNRPKKDMNVDGYLNLLTAHINYDEKYLRFSGAVLYGNLQNSDKITVANTKLPNALGAKRTPVGKNVLGISADIGYEILHLFIPYAQHKLYPFVRYDFYDTMYKTAGLVIKKDRWERSVFTGGINYFIHPQIVLKAQYSNRVLGSEHVDRYTVVPTGKKQKENFFSIGVAFTLL</sequence>
<dbReference type="SUPFAM" id="SSF56935">
    <property type="entry name" value="Porins"/>
    <property type="match status" value="1"/>
</dbReference>
<dbReference type="Gene3D" id="2.40.160.10">
    <property type="entry name" value="Porin"/>
    <property type="match status" value="1"/>
</dbReference>
<evidence type="ECO:0000313" key="2">
    <source>
        <dbReference type="EMBL" id="EKB58905.1"/>
    </source>
</evidence>
<dbReference type="STRING" id="883096.HMPREF9699_00450"/>
<dbReference type="Proteomes" id="UP000006085">
    <property type="component" value="Unassembled WGS sequence"/>
</dbReference>
<organism evidence="2 3">
    <name type="scientific">Bergeyella zoohelcum ATCC 43767</name>
    <dbReference type="NCBI Taxonomy" id="883096"/>
    <lineage>
        <taxon>Bacteria</taxon>
        <taxon>Pseudomonadati</taxon>
        <taxon>Bacteroidota</taxon>
        <taxon>Flavobacteriia</taxon>
        <taxon>Flavobacteriales</taxon>
        <taxon>Weeksellaceae</taxon>
        <taxon>Bergeyella</taxon>
    </lineage>
</organism>
<dbReference type="RefSeq" id="WP_002662063.1">
    <property type="nucleotide sequence ID" value="NZ_JH932293.1"/>
</dbReference>
<proteinExistence type="predicted"/>
<dbReference type="EMBL" id="AGYA01000008">
    <property type="protein sequence ID" value="EKB58905.1"/>
    <property type="molecule type" value="Genomic_DNA"/>
</dbReference>
<dbReference type="AlphaFoldDB" id="K1LPL4"/>
<dbReference type="InterPro" id="IPR023614">
    <property type="entry name" value="Porin_dom_sf"/>
</dbReference>
<dbReference type="eggNOG" id="COG3074">
    <property type="taxonomic scope" value="Bacteria"/>
</dbReference>
<evidence type="ECO:0000313" key="3">
    <source>
        <dbReference type="Proteomes" id="UP000006085"/>
    </source>
</evidence>
<evidence type="ECO:0000256" key="1">
    <source>
        <dbReference type="SAM" id="SignalP"/>
    </source>
</evidence>
<comment type="caution">
    <text evidence="2">The sequence shown here is derived from an EMBL/GenBank/DDBJ whole genome shotgun (WGS) entry which is preliminary data.</text>
</comment>
<protein>
    <recommendedName>
        <fullName evidence="4">Phosphate-selective porin O and P</fullName>
    </recommendedName>
</protein>
<dbReference type="PATRIC" id="fig|883096.3.peg.458"/>
<feature type="chain" id="PRO_5003847865" description="Phosphate-selective porin O and P" evidence="1">
    <location>
        <begin position="19"/>
        <end position="442"/>
    </location>
</feature>